<evidence type="ECO:0000259" key="1">
    <source>
        <dbReference type="Pfam" id="PF00551"/>
    </source>
</evidence>
<protein>
    <submittedName>
        <fullName evidence="3">Methionyl-tRNA formyltransferase</fullName>
    </submittedName>
</protein>
<evidence type="ECO:0000313" key="4">
    <source>
        <dbReference type="Proteomes" id="UP000625682"/>
    </source>
</evidence>
<dbReference type="InterPro" id="IPR005793">
    <property type="entry name" value="Formyl_trans_C"/>
</dbReference>
<dbReference type="PANTHER" id="PTHR11138">
    <property type="entry name" value="METHIONYL-TRNA FORMYLTRANSFERASE"/>
    <property type="match status" value="1"/>
</dbReference>
<accession>A0A917NQC4</accession>
<evidence type="ECO:0000313" key="3">
    <source>
        <dbReference type="EMBL" id="GGJ15200.1"/>
    </source>
</evidence>
<dbReference type="Gene3D" id="3.40.50.12230">
    <property type="match status" value="1"/>
</dbReference>
<dbReference type="InterPro" id="IPR036477">
    <property type="entry name" value="Formyl_transf_N_sf"/>
</dbReference>
<dbReference type="CDD" id="cd08369">
    <property type="entry name" value="FMT_core"/>
    <property type="match status" value="1"/>
</dbReference>
<dbReference type="Pfam" id="PF00551">
    <property type="entry name" value="Formyl_trans_N"/>
    <property type="match status" value="1"/>
</dbReference>
<evidence type="ECO:0000259" key="2">
    <source>
        <dbReference type="Pfam" id="PF02911"/>
    </source>
</evidence>
<comment type="caution">
    <text evidence="3">The sequence shown here is derived from an EMBL/GenBank/DDBJ whole genome shotgun (WGS) entry which is preliminary data.</text>
</comment>
<dbReference type="InterPro" id="IPR011034">
    <property type="entry name" value="Formyl_transferase-like_C_sf"/>
</dbReference>
<dbReference type="SUPFAM" id="SSF53328">
    <property type="entry name" value="Formyltransferase"/>
    <property type="match status" value="1"/>
</dbReference>
<dbReference type="PANTHER" id="PTHR11138:SF5">
    <property type="entry name" value="METHIONYL-TRNA FORMYLTRANSFERASE, MITOCHONDRIAL"/>
    <property type="match status" value="1"/>
</dbReference>
<dbReference type="EMBL" id="BMMU01000002">
    <property type="protein sequence ID" value="GGJ15200.1"/>
    <property type="molecule type" value="Genomic_DNA"/>
</dbReference>
<dbReference type="GO" id="GO:0005829">
    <property type="term" value="C:cytosol"/>
    <property type="evidence" value="ECO:0007669"/>
    <property type="project" value="TreeGrafter"/>
</dbReference>
<keyword evidence="4" id="KW-1185">Reference proteome</keyword>
<dbReference type="GO" id="GO:0004479">
    <property type="term" value="F:methionyl-tRNA formyltransferase activity"/>
    <property type="evidence" value="ECO:0007669"/>
    <property type="project" value="TreeGrafter"/>
</dbReference>
<proteinExistence type="predicted"/>
<dbReference type="AlphaFoldDB" id="A0A917NQC4"/>
<reference evidence="3" key="2">
    <citation type="submission" date="2020-09" db="EMBL/GenBank/DDBJ databases">
        <authorList>
            <person name="Sun Q."/>
            <person name="Zhou Y."/>
        </authorList>
    </citation>
    <scope>NUCLEOTIDE SEQUENCE</scope>
    <source>
        <strain evidence="3">CGMCC 4.7272</strain>
    </source>
</reference>
<dbReference type="Proteomes" id="UP000625682">
    <property type="component" value="Unassembled WGS sequence"/>
</dbReference>
<feature type="domain" description="Formyl transferase C-terminal" evidence="2">
    <location>
        <begin position="206"/>
        <end position="306"/>
    </location>
</feature>
<name>A0A917NQC4_9ACTN</name>
<dbReference type="RefSeq" id="WP_189145928.1">
    <property type="nucleotide sequence ID" value="NZ_BAABER010000006.1"/>
</dbReference>
<gene>
    <name evidence="3" type="ORF">GCM10012282_09210</name>
</gene>
<organism evidence="3 4">
    <name type="scientific">Streptomyces lacrimifluminis</name>
    <dbReference type="NCBI Taxonomy" id="1500077"/>
    <lineage>
        <taxon>Bacteria</taxon>
        <taxon>Bacillati</taxon>
        <taxon>Actinomycetota</taxon>
        <taxon>Actinomycetes</taxon>
        <taxon>Kitasatosporales</taxon>
        <taxon>Streptomycetaceae</taxon>
        <taxon>Streptomyces</taxon>
    </lineage>
</organism>
<dbReference type="InterPro" id="IPR002376">
    <property type="entry name" value="Formyl_transf_N"/>
</dbReference>
<dbReference type="Pfam" id="PF02911">
    <property type="entry name" value="Formyl_trans_C"/>
    <property type="match status" value="1"/>
</dbReference>
<sequence length="315" mass="35174">MRVVMFGYQAWGHRTLQALLDSDHEVVLAVTHPKSDHVYEKIWDDSVADLAEKHGIPVLLRNRPDDPELLGKLRELAPDLIVANNWRTVLPPEIFDLPAHGTLNIHDSLLPAYAGFSPLIWALINGEREVGVTAHRMNAELDAGDVLLQRAVPVGARDTVTDLFHRTVDLITPVVHESLGLIASGRAEWIPQDRSRASFFHKRSLEDSRIDWTWPAEDLERLVRAQSDPYPNAFTHHKGQRIRIVEAAVSEGCYGGTPGRIFIREGDGIVVVAGTEARNGRLRGLLVKRVRTEDGSEIAATEYFRTMGGYLTARP</sequence>
<reference evidence="3" key="1">
    <citation type="journal article" date="2014" name="Int. J. Syst. Evol. Microbiol.">
        <title>Complete genome sequence of Corynebacterium casei LMG S-19264T (=DSM 44701T), isolated from a smear-ripened cheese.</title>
        <authorList>
            <consortium name="US DOE Joint Genome Institute (JGI-PGF)"/>
            <person name="Walter F."/>
            <person name="Albersmeier A."/>
            <person name="Kalinowski J."/>
            <person name="Ruckert C."/>
        </authorList>
    </citation>
    <scope>NUCLEOTIDE SEQUENCE</scope>
    <source>
        <strain evidence="3">CGMCC 4.7272</strain>
    </source>
</reference>
<dbReference type="SUPFAM" id="SSF50486">
    <property type="entry name" value="FMT C-terminal domain-like"/>
    <property type="match status" value="1"/>
</dbReference>
<feature type="domain" description="Formyl transferase N-terminal" evidence="1">
    <location>
        <begin position="1"/>
        <end position="169"/>
    </location>
</feature>